<dbReference type="PANTHER" id="PTHR31566:SF0">
    <property type="entry name" value="CYTOCHROME C BIOGENESIS PROTEIN CCS1, CHLOROPLASTIC"/>
    <property type="match status" value="1"/>
</dbReference>
<comment type="caution">
    <text evidence="1">The sequence shown here is derived from an EMBL/GenBank/DDBJ whole genome shotgun (WGS) entry which is preliminary data.</text>
</comment>
<reference evidence="1 2" key="1">
    <citation type="submission" date="2024-06" db="EMBL/GenBank/DDBJ databases">
        <title>A chromosome level genome sequence of Diviner's sage (Salvia divinorum).</title>
        <authorList>
            <person name="Ford S.A."/>
            <person name="Ro D.-K."/>
            <person name="Ness R.W."/>
            <person name="Phillips M.A."/>
        </authorList>
    </citation>
    <scope>NUCLEOTIDE SEQUENCE [LARGE SCALE GENOMIC DNA]</scope>
    <source>
        <strain evidence="1">SAF-2024a</strain>
        <tissue evidence="1">Leaf</tissue>
    </source>
</reference>
<dbReference type="PANTHER" id="PTHR31566">
    <property type="entry name" value="CYTOCHROME C BIOGENESIS PROTEIN CCS1, CHLOROPLASTIC"/>
    <property type="match status" value="1"/>
</dbReference>
<keyword evidence="2" id="KW-1185">Reference proteome</keyword>
<organism evidence="1 2">
    <name type="scientific">Salvia divinorum</name>
    <name type="common">Maria pastora</name>
    <name type="synonym">Diviner's sage</name>
    <dbReference type="NCBI Taxonomy" id="28513"/>
    <lineage>
        <taxon>Eukaryota</taxon>
        <taxon>Viridiplantae</taxon>
        <taxon>Streptophyta</taxon>
        <taxon>Embryophyta</taxon>
        <taxon>Tracheophyta</taxon>
        <taxon>Spermatophyta</taxon>
        <taxon>Magnoliopsida</taxon>
        <taxon>eudicotyledons</taxon>
        <taxon>Gunneridae</taxon>
        <taxon>Pentapetalae</taxon>
        <taxon>asterids</taxon>
        <taxon>lamiids</taxon>
        <taxon>Lamiales</taxon>
        <taxon>Lamiaceae</taxon>
        <taxon>Nepetoideae</taxon>
        <taxon>Mentheae</taxon>
        <taxon>Salviinae</taxon>
        <taxon>Salvia</taxon>
        <taxon>Salvia subgen. Calosphace</taxon>
    </lineage>
</organism>
<proteinExistence type="predicted"/>
<protein>
    <submittedName>
        <fullName evidence="1">Uncharacterized protein</fullName>
    </submittedName>
</protein>
<sequence length="119" mass="12814">MGHKGEAGSRTGWNTQPLMKGKDYNSKVTAVNIVFRINKRARNAAVAETRAPGARSFDHLMKTAKLKSPHRDCWREDCCVGGNIGSTGLDLKTDPGVPSVHAGFGALMLTTCISFLSHS</sequence>
<evidence type="ECO:0000313" key="2">
    <source>
        <dbReference type="Proteomes" id="UP001567538"/>
    </source>
</evidence>
<gene>
    <name evidence="1" type="ORF">AAHA92_14809</name>
</gene>
<accession>A0ABD1HCQ9</accession>
<dbReference type="Proteomes" id="UP001567538">
    <property type="component" value="Unassembled WGS sequence"/>
</dbReference>
<name>A0ABD1HCQ9_SALDI</name>
<evidence type="ECO:0000313" key="1">
    <source>
        <dbReference type="EMBL" id="KAL1554226.1"/>
    </source>
</evidence>
<dbReference type="AlphaFoldDB" id="A0ABD1HCQ9"/>
<dbReference type="InterPro" id="IPR023494">
    <property type="entry name" value="Cyt_c_bgen_Ccs1/CcsB/ResB"/>
</dbReference>
<dbReference type="EMBL" id="JBEAFC010000006">
    <property type="protein sequence ID" value="KAL1554226.1"/>
    <property type="molecule type" value="Genomic_DNA"/>
</dbReference>